<name>A0A8S5TD98_9CAUD</name>
<sequence>MLQIRLPAEEGWDSEAETFIDLPEVVLSLEHSLVSLSKWEAIWHKHFLGRKDLTPAEIVSYIRCMSAEPIDDTTIARFRQADFDAVADYIKESRTGTTITDRRGQQGSSQFVTSELIYGWMVGCQIPFQPAETWHLSRLLMLIRVAQIQQDPKPSKMNQNDWIAERNRLNEQRLAVRRRHG</sequence>
<organism evidence="1">
    <name type="scientific">Siphoviridae sp. ctYsl40</name>
    <dbReference type="NCBI Taxonomy" id="2827890"/>
    <lineage>
        <taxon>Viruses</taxon>
        <taxon>Duplodnaviria</taxon>
        <taxon>Heunggongvirae</taxon>
        <taxon>Uroviricota</taxon>
        <taxon>Caudoviricetes</taxon>
    </lineage>
</organism>
<protein>
    <submittedName>
        <fullName evidence="1">Uncharacterized protein</fullName>
    </submittedName>
</protein>
<reference evidence="1" key="1">
    <citation type="journal article" date="2021" name="Proc. Natl. Acad. Sci. U.S.A.">
        <title>A Catalog of Tens of Thousands of Viruses from Human Metagenomes Reveals Hidden Associations with Chronic Diseases.</title>
        <authorList>
            <person name="Tisza M.J."/>
            <person name="Buck C.B."/>
        </authorList>
    </citation>
    <scope>NUCLEOTIDE SEQUENCE</scope>
    <source>
        <strain evidence="1">CtYsl40</strain>
    </source>
</reference>
<evidence type="ECO:0000313" key="1">
    <source>
        <dbReference type="EMBL" id="DAF60738.1"/>
    </source>
</evidence>
<accession>A0A8S5TD98</accession>
<dbReference type="EMBL" id="BK032796">
    <property type="protein sequence ID" value="DAF60738.1"/>
    <property type="molecule type" value="Genomic_DNA"/>
</dbReference>
<proteinExistence type="predicted"/>